<dbReference type="GO" id="GO:0005506">
    <property type="term" value="F:iron ion binding"/>
    <property type="evidence" value="ECO:0007669"/>
    <property type="project" value="InterPro"/>
</dbReference>
<evidence type="ECO:0000256" key="9">
    <source>
        <dbReference type="ARBA" id="ARBA00023004"/>
    </source>
</evidence>
<dbReference type="Pfam" id="PF00067">
    <property type="entry name" value="p450"/>
    <property type="match status" value="1"/>
</dbReference>
<dbReference type="PRINTS" id="PR00385">
    <property type="entry name" value="P450"/>
</dbReference>
<evidence type="ECO:0000256" key="5">
    <source>
        <dbReference type="ARBA" id="ARBA00022692"/>
    </source>
</evidence>
<keyword evidence="10" id="KW-0472">Membrane</keyword>
<dbReference type="OrthoDB" id="1470350at2759"/>
<dbReference type="RefSeq" id="XP_022145285.1">
    <property type="nucleotide sequence ID" value="XM_022289593.1"/>
</dbReference>
<dbReference type="KEGG" id="mcha:111014773"/>
<dbReference type="GO" id="GO:0020037">
    <property type="term" value="F:heme binding"/>
    <property type="evidence" value="ECO:0007669"/>
    <property type="project" value="InterPro"/>
</dbReference>
<evidence type="ECO:0000256" key="12">
    <source>
        <dbReference type="RuleBase" id="RU000461"/>
    </source>
</evidence>
<dbReference type="GO" id="GO:0016125">
    <property type="term" value="P:sterol metabolic process"/>
    <property type="evidence" value="ECO:0007669"/>
    <property type="project" value="TreeGrafter"/>
</dbReference>
<protein>
    <submittedName>
        <fullName evidence="14">Beta-amyrin 11-oxidase-like</fullName>
    </submittedName>
</protein>
<evidence type="ECO:0000313" key="13">
    <source>
        <dbReference type="Proteomes" id="UP000504603"/>
    </source>
</evidence>
<dbReference type="SUPFAM" id="SSF48264">
    <property type="entry name" value="Cytochrome P450"/>
    <property type="match status" value="1"/>
</dbReference>
<dbReference type="InterPro" id="IPR002401">
    <property type="entry name" value="Cyt_P450_E_grp-I"/>
</dbReference>
<keyword evidence="4 11" id="KW-0349">Heme</keyword>
<evidence type="ECO:0000256" key="11">
    <source>
        <dbReference type="PIRSR" id="PIRSR602401-1"/>
    </source>
</evidence>
<dbReference type="Proteomes" id="UP000504603">
    <property type="component" value="Unplaced"/>
</dbReference>
<dbReference type="GO" id="GO:0051777">
    <property type="term" value="F:ent-kaurenoic acid monooxygenase activity"/>
    <property type="evidence" value="ECO:0007669"/>
    <property type="project" value="TreeGrafter"/>
</dbReference>
<evidence type="ECO:0000256" key="1">
    <source>
        <dbReference type="ARBA" id="ARBA00001971"/>
    </source>
</evidence>
<dbReference type="GO" id="GO:0016020">
    <property type="term" value="C:membrane"/>
    <property type="evidence" value="ECO:0007669"/>
    <property type="project" value="UniProtKB-SubCell"/>
</dbReference>
<dbReference type="PROSITE" id="PS00086">
    <property type="entry name" value="CYTOCHROME_P450"/>
    <property type="match status" value="1"/>
</dbReference>
<dbReference type="PANTHER" id="PTHR24286:SF199">
    <property type="entry name" value="CYTOCHROME P450 88D6"/>
    <property type="match status" value="1"/>
</dbReference>
<name>A0A6J1CU16_MOMCH</name>
<evidence type="ECO:0000256" key="2">
    <source>
        <dbReference type="ARBA" id="ARBA00004167"/>
    </source>
</evidence>
<dbReference type="InterPro" id="IPR036396">
    <property type="entry name" value="Cyt_P450_sf"/>
</dbReference>
<keyword evidence="12" id="KW-0503">Monooxygenase</keyword>
<sequence length="489" mass="56358">MEFKNWLVLILAAFVFVFGVLKRLNGWYYGARLRNIWAELPPGDMSWPLLGSTLSFVKDVSNGRPQNFVHTFFNRYGKVDMFKTHVLGRASIIVCTPELCRQVLGDEEKFVPSLPVNIKLLSGKKSLIQFSKAEHRRLRRLMTAPISGHTALEMYICHIEETVVGGLEEWESMQRPIELLTEIKKLTFKVIWNIFMGSTTTDYSIGEMEALFHDVSLGFMSLPINFPGFSFYKSFKARRHLSKILQSIINKKRSVKKSKGETWEAKDMMDLLMELKDEDGDEELDDETIIDFIFGKLFAGHETSAYTAMWAVLFLTNHPHIFEKAKEEQEKIIRRRPSTRKGIVPSEVKQMKSLSHVIDETFRVGGIIFLLFREATTNVKINGKVIPKGWKVITWFGENYMDPKLFPSPQEFNPSRWDNFVATPGAFIPFGLGSRLCPGMDLARLEISIFLHYFLLNYKVEQLNPKCQLTWLPFPHPKDKCLARVLKVA</sequence>
<dbReference type="PRINTS" id="PR00463">
    <property type="entry name" value="EP450I"/>
</dbReference>
<evidence type="ECO:0000256" key="3">
    <source>
        <dbReference type="ARBA" id="ARBA00010617"/>
    </source>
</evidence>
<evidence type="ECO:0000256" key="7">
    <source>
        <dbReference type="ARBA" id="ARBA00022989"/>
    </source>
</evidence>
<dbReference type="GO" id="GO:0016132">
    <property type="term" value="P:brassinosteroid biosynthetic process"/>
    <property type="evidence" value="ECO:0007669"/>
    <property type="project" value="TreeGrafter"/>
</dbReference>
<gene>
    <name evidence="14" type="primary">LOC111014773</name>
</gene>
<keyword evidence="6 11" id="KW-0479">Metal-binding</keyword>
<reference evidence="14" key="1">
    <citation type="submission" date="2025-08" db="UniProtKB">
        <authorList>
            <consortium name="RefSeq"/>
        </authorList>
    </citation>
    <scope>IDENTIFICATION</scope>
    <source>
        <strain evidence="14">OHB3-1</strain>
    </source>
</reference>
<keyword evidence="5" id="KW-0812">Transmembrane</keyword>
<keyword evidence="13" id="KW-1185">Reference proteome</keyword>
<dbReference type="AlphaFoldDB" id="A0A6J1CU16"/>
<dbReference type="InterPro" id="IPR017972">
    <property type="entry name" value="Cyt_P450_CS"/>
</dbReference>
<comment type="similarity">
    <text evidence="3 12">Belongs to the cytochrome P450 family.</text>
</comment>
<evidence type="ECO:0000256" key="4">
    <source>
        <dbReference type="ARBA" id="ARBA00022617"/>
    </source>
</evidence>
<accession>A0A6J1CU16</accession>
<dbReference type="GO" id="GO:0010268">
    <property type="term" value="P:brassinosteroid homeostasis"/>
    <property type="evidence" value="ECO:0007669"/>
    <property type="project" value="TreeGrafter"/>
</dbReference>
<comment type="subcellular location">
    <subcellularLocation>
        <location evidence="2">Membrane</location>
        <topology evidence="2">Single-pass membrane protein</topology>
    </subcellularLocation>
</comment>
<organism evidence="13 14">
    <name type="scientific">Momordica charantia</name>
    <name type="common">Bitter gourd</name>
    <name type="synonym">Balsam pear</name>
    <dbReference type="NCBI Taxonomy" id="3673"/>
    <lineage>
        <taxon>Eukaryota</taxon>
        <taxon>Viridiplantae</taxon>
        <taxon>Streptophyta</taxon>
        <taxon>Embryophyta</taxon>
        <taxon>Tracheophyta</taxon>
        <taxon>Spermatophyta</taxon>
        <taxon>Magnoliopsida</taxon>
        <taxon>eudicotyledons</taxon>
        <taxon>Gunneridae</taxon>
        <taxon>Pentapetalae</taxon>
        <taxon>rosids</taxon>
        <taxon>fabids</taxon>
        <taxon>Cucurbitales</taxon>
        <taxon>Cucurbitaceae</taxon>
        <taxon>Momordiceae</taxon>
        <taxon>Momordica</taxon>
    </lineage>
</organism>
<dbReference type="GeneID" id="111014773"/>
<dbReference type="GO" id="GO:0005783">
    <property type="term" value="C:endoplasmic reticulum"/>
    <property type="evidence" value="ECO:0007669"/>
    <property type="project" value="TreeGrafter"/>
</dbReference>
<dbReference type="PANTHER" id="PTHR24286">
    <property type="entry name" value="CYTOCHROME P450 26"/>
    <property type="match status" value="1"/>
</dbReference>
<keyword evidence="7" id="KW-1133">Transmembrane helix</keyword>
<keyword evidence="9 11" id="KW-0408">Iron</keyword>
<feature type="binding site" description="axial binding residue" evidence="11">
    <location>
        <position position="437"/>
    </location>
    <ligand>
        <name>heme</name>
        <dbReference type="ChEBI" id="CHEBI:30413"/>
    </ligand>
    <ligandPart>
        <name>Fe</name>
        <dbReference type="ChEBI" id="CHEBI:18248"/>
    </ligandPart>
</feature>
<dbReference type="Gene3D" id="1.10.630.10">
    <property type="entry name" value="Cytochrome P450"/>
    <property type="match status" value="1"/>
</dbReference>
<evidence type="ECO:0000313" key="14">
    <source>
        <dbReference type="RefSeq" id="XP_022145285.1"/>
    </source>
</evidence>
<evidence type="ECO:0000256" key="8">
    <source>
        <dbReference type="ARBA" id="ARBA00023002"/>
    </source>
</evidence>
<evidence type="ECO:0000256" key="10">
    <source>
        <dbReference type="ARBA" id="ARBA00023136"/>
    </source>
</evidence>
<keyword evidence="8 12" id="KW-0560">Oxidoreductase</keyword>
<comment type="cofactor">
    <cofactor evidence="1 11">
        <name>heme</name>
        <dbReference type="ChEBI" id="CHEBI:30413"/>
    </cofactor>
</comment>
<dbReference type="InterPro" id="IPR001128">
    <property type="entry name" value="Cyt_P450"/>
</dbReference>
<proteinExistence type="inferred from homology"/>
<evidence type="ECO:0000256" key="6">
    <source>
        <dbReference type="ARBA" id="ARBA00022723"/>
    </source>
</evidence>